<keyword evidence="4" id="KW-0472">Membrane</keyword>
<dbReference type="Proteomes" id="UP001413721">
    <property type="component" value="Unassembled WGS sequence"/>
</dbReference>
<dbReference type="PROSITE" id="PS00379">
    <property type="entry name" value="CDP_ALCOHOL_P_TRANSF"/>
    <property type="match status" value="1"/>
</dbReference>
<evidence type="ECO:0000256" key="4">
    <source>
        <dbReference type="SAM" id="Phobius"/>
    </source>
</evidence>
<feature type="transmembrane region" description="Helical" evidence="4">
    <location>
        <begin position="82"/>
        <end position="102"/>
    </location>
</feature>
<keyword evidence="4" id="KW-0812">Transmembrane</keyword>
<organism evidence="5 6">
    <name type="scientific">Tistrella arctica</name>
    <dbReference type="NCBI Taxonomy" id="3133430"/>
    <lineage>
        <taxon>Bacteria</taxon>
        <taxon>Pseudomonadati</taxon>
        <taxon>Pseudomonadota</taxon>
        <taxon>Alphaproteobacteria</taxon>
        <taxon>Geminicoccales</taxon>
        <taxon>Geminicoccaceae</taxon>
        <taxon>Tistrella</taxon>
    </lineage>
</organism>
<dbReference type="InterPro" id="IPR043130">
    <property type="entry name" value="CDP-OH_PTrfase_TM_dom"/>
</dbReference>
<dbReference type="InterPro" id="IPR000462">
    <property type="entry name" value="CDP-OH_P_trans"/>
</dbReference>
<reference evidence="5 6" key="1">
    <citation type="submission" date="2024-03" db="EMBL/GenBank/DDBJ databases">
        <title>High-quality draft genome sequencing of Tistrella sp. BH-R2-4.</title>
        <authorList>
            <person name="Dong C."/>
        </authorList>
    </citation>
    <scope>NUCLEOTIDE SEQUENCE [LARGE SCALE GENOMIC DNA]</scope>
    <source>
        <strain evidence="5 6">BH-R2-4</strain>
    </source>
</reference>
<evidence type="ECO:0000256" key="3">
    <source>
        <dbReference type="SAM" id="MobiDB-lite"/>
    </source>
</evidence>
<evidence type="ECO:0000313" key="5">
    <source>
        <dbReference type="EMBL" id="MEN2987950.1"/>
    </source>
</evidence>
<name>A0ABU9YH28_9PROT</name>
<evidence type="ECO:0000313" key="6">
    <source>
        <dbReference type="Proteomes" id="UP001413721"/>
    </source>
</evidence>
<feature type="transmembrane region" description="Helical" evidence="4">
    <location>
        <begin position="21"/>
        <end position="39"/>
    </location>
</feature>
<keyword evidence="6" id="KW-1185">Reference proteome</keyword>
<sequence>MTAKREAAPLATLRLDAGLHAIGATGAVAAAGVLLAMQEDSLLSPVYPVKAVAWLVCALALAWPALAQHLPQRRIGPANRVTLFRAGLVALVAAAIGEPLMAHDQGGGSALTPWVLFATAAICLALDGVDGWIARRRKVASPFGARFDMELDALFVAVLSLAALDAGRAGGWVLVAGGLRYAWVLASWIWPLLARPLPASHRRRAVCALGVAALVGALNPVSAVAGTISAVLAVAMLTASFAIDLVLVLRKRADDGSAGGDTDNTAHAGRGPS</sequence>
<proteinExistence type="inferred from homology"/>
<evidence type="ECO:0000256" key="1">
    <source>
        <dbReference type="ARBA" id="ARBA00022679"/>
    </source>
</evidence>
<gene>
    <name evidence="5" type="ORF">WG926_06520</name>
</gene>
<keyword evidence="1 2" id="KW-0808">Transferase</keyword>
<evidence type="ECO:0000256" key="2">
    <source>
        <dbReference type="RuleBase" id="RU003750"/>
    </source>
</evidence>
<feature type="region of interest" description="Disordered" evidence="3">
    <location>
        <begin position="254"/>
        <end position="273"/>
    </location>
</feature>
<dbReference type="InterPro" id="IPR048254">
    <property type="entry name" value="CDP_ALCOHOL_P_TRANSF_CS"/>
</dbReference>
<dbReference type="Pfam" id="PF01066">
    <property type="entry name" value="CDP-OH_P_transf"/>
    <property type="match status" value="1"/>
</dbReference>
<dbReference type="RefSeq" id="WP_345936987.1">
    <property type="nucleotide sequence ID" value="NZ_JBBKTW010000002.1"/>
</dbReference>
<comment type="caution">
    <text evidence="5">The sequence shown here is derived from an EMBL/GenBank/DDBJ whole genome shotgun (WGS) entry which is preliminary data.</text>
</comment>
<feature type="transmembrane region" description="Helical" evidence="4">
    <location>
        <begin position="51"/>
        <end position="70"/>
    </location>
</feature>
<keyword evidence="4" id="KW-1133">Transmembrane helix</keyword>
<feature type="transmembrane region" description="Helical" evidence="4">
    <location>
        <begin position="228"/>
        <end position="249"/>
    </location>
</feature>
<protein>
    <submittedName>
        <fullName evidence="5">CDP-alcohol phosphatidyltransferase family protein</fullName>
    </submittedName>
</protein>
<dbReference type="Gene3D" id="1.20.120.1760">
    <property type="match status" value="1"/>
</dbReference>
<dbReference type="EMBL" id="JBBKTW010000002">
    <property type="protein sequence ID" value="MEN2987950.1"/>
    <property type="molecule type" value="Genomic_DNA"/>
</dbReference>
<accession>A0ABU9YH28</accession>
<comment type="similarity">
    <text evidence="2">Belongs to the CDP-alcohol phosphatidyltransferase class-I family.</text>
</comment>
<feature type="transmembrane region" description="Helical" evidence="4">
    <location>
        <begin position="114"/>
        <end position="133"/>
    </location>
</feature>